<dbReference type="InterPro" id="IPR035680">
    <property type="entry name" value="Clx_II_MBL"/>
</dbReference>
<protein>
    <submittedName>
        <fullName evidence="8">Ciliogenesis-associated TTC17-interacting protein isoform B</fullName>
    </submittedName>
</protein>
<sequence>MGQNGPGAEPAQGSLDVLMTPVSPEAMTRGPSKGYEEQWPIPDEEAGSGCLGRSLLDPRSLPSPESCPRLACDPSGSRGRWSWSPGTWEAHAGAHTRVHQPWMYTLYAHTRLGYLFYKRQVRKARERYPHGHSVPQPVAFPGVKILPVPVLANNYSYLVIDTGSRCAAVVDPADPRAVQAAIEQEGVTLDAILCTHKHWDHSGGNAELCRRHGSCRVYGSAADAVPQLTHPVLDGARIGVGELCFTARHTPGHTVGHVIYVLDGNPPAAPPCLFSGDLLFLSGCGRIFEGTPETMLASLDTAAALGEDTLLWPGHEYALECLGFASLLDADNPHLEQKLRWAGQQRLERRSTCPSTLGEECAYNPFLRTQSPEVQAALGLRRRGSEDSTAFRARVLGELRHPAELGPCLFAETLALVDLGGRPCGELQLSAQLGSYGHPDGRDEACVLVRARSQASVDGVPCGTSLHAFVSKKLETLEQHQHEYVKLPGHPMDKTTQLVQRGGKILISCTTVEGEERQSQRWEELPAARGLVSEGAAVLLGRVLARRRAVPPSTVFLALDPEGHFCLATYSVLGTQRQQVGVEEAEVFVLERAVGATVPLTWQDSFLPDGHLARRIQVGCPTTALLLDKLPPLEQEPTEAPLAWGKQPLAWEDDAQLRSQFLDRKEELQASHAAYVRRHPELPALLGDFLQALLLRQPPDPPTFAATFFAPFATRRPPSPPFRSACPPSPP</sequence>
<evidence type="ECO:0000259" key="7">
    <source>
        <dbReference type="SMART" id="SM00849"/>
    </source>
</evidence>
<comment type="cofactor">
    <cofactor evidence="1">
        <name>Zn(2+)</name>
        <dbReference type="ChEBI" id="CHEBI:29105"/>
    </cofactor>
</comment>
<dbReference type="Pfam" id="PF16123">
    <property type="entry name" value="HAGH_C"/>
    <property type="match status" value="1"/>
</dbReference>
<dbReference type="InterPro" id="IPR032282">
    <property type="entry name" value="HAGH_C"/>
</dbReference>
<dbReference type="SMART" id="SM00849">
    <property type="entry name" value="Lactamase_B"/>
    <property type="match status" value="1"/>
</dbReference>
<dbReference type="InterPro" id="IPR017782">
    <property type="entry name" value="Hydroxyacylglutathione_Hdrlase"/>
</dbReference>
<dbReference type="STRING" id="8496.A0A151MYW9"/>
<dbReference type="HAMAP" id="MF_01374">
    <property type="entry name" value="Glyoxalase_2"/>
    <property type="match status" value="1"/>
</dbReference>
<feature type="region of interest" description="Disordered" evidence="6">
    <location>
        <begin position="1"/>
        <end position="80"/>
    </location>
</feature>
<dbReference type="EMBL" id="AKHW03004583">
    <property type="protein sequence ID" value="KYO29645.1"/>
    <property type="molecule type" value="Genomic_DNA"/>
</dbReference>
<organism evidence="8 9">
    <name type="scientific">Alligator mississippiensis</name>
    <name type="common">American alligator</name>
    <dbReference type="NCBI Taxonomy" id="8496"/>
    <lineage>
        <taxon>Eukaryota</taxon>
        <taxon>Metazoa</taxon>
        <taxon>Chordata</taxon>
        <taxon>Craniata</taxon>
        <taxon>Vertebrata</taxon>
        <taxon>Euteleostomi</taxon>
        <taxon>Archelosauria</taxon>
        <taxon>Archosauria</taxon>
        <taxon>Crocodylia</taxon>
        <taxon>Alligatoridae</taxon>
        <taxon>Alligatorinae</taxon>
        <taxon>Alligator</taxon>
    </lineage>
</organism>
<evidence type="ECO:0000256" key="4">
    <source>
        <dbReference type="ARBA" id="ARBA00022801"/>
    </source>
</evidence>
<dbReference type="Pfam" id="PF21772">
    <property type="entry name" value="CATIP_N"/>
    <property type="match status" value="1"/>
</dbReference>
<accession>A0A151MYW9</accession>
<keyword evidence="9" id="KW-1185">Reference proteome</keyword>
<keyword evidence="4" id="KW-0378">Hydrolase</keyword>
<evidence type="ECO:0000313" key="8">
    <source>
        <dbReference type="EMBL" id="KYO29645.1"/>
    </source>
</evidence>
<gene>
    <name evidence="8" type="primary">CATIP</name>
    <name evidence="8" type="ORF">Y1Q_0014301</name>
</gene>
<dbReference type="Gene3D" id="3.60.15.10">
    <property type="entry name" value="Ribonuclease Z/Hydroxyacylglutathione hydrolase-like"/>
    <property type="match status" value="1"/>
</dbReference>
<evidence type="ECO:0000256" key="5">
    <source>
        <dbReference type="ARBA" id="ARBA00022833"/>
    </source>
</evidence>
<name>A0A151MYW9_ALLMI</name>
<evidence type="ECO:0000313" key="9">
    <source>
        <dbReference type="Proteomes" id="UP000050525"/>
    </source>
</evidence>
<feature type="domain" description="Metallo-beta-lactamase" evidence="7">
    <location>
        <begin position="153"/>
        <end position="315"/>
    </location>
</feature>
<dbReference type="SUPFAM" id="SSF56281">
    <property type="entry name" value="Metallo-hydrolase/oxidoreductase"/>
    <property type="match status" value="1"/>
</dbReference>
<evidence type="ECO:0000256" key="1">
    <source>
        <dbReference type="ARBA" id="ARBA00001947"/>
    </source>
</evidence>
<evidence type="ECO:0000256" key="2">
    <source>
        <dbReference type="ARBA" id="ARBA00006759"/>
    </source>
</evidence>
<dbReference type="GO" id="GO:0019243">
    <property type="term" value="P:methylglyoxal catabolic process to D-lactate via S-lactoyl-glutathione"/>
    <property type="evidence" value="ECO:0007669"/>
    <property type="project" value="InterPro"/>
</dbReference>
<comment type="similarity">
    <text evidence="2">Belongs to the metallo-beta-lactamase superfamily. Glyoxalase II family.</text>
</comment>
<dbReference type="GO" id="GO:0046872">
    <property type="term" value="F:metal ion binding"/>
    <property type="evidence" value="ECO:0007669"/>
    <property type="project" value="UniProtKB-KW"/>
</dbReference>
<dbReference type="InterPro" id="IPR001279">
    <property type="entry name" value="Metallo-B-lactamas"/>
</dbReference>
<dbReference type="Pfam" id="PF00753">
    <property type="entry name" value="Lactamase_B"/>
    <property type="match status" value="1"/>
</dbReference>
<evidence type="ECO:0000256" key="3">
    <source>
        <dbReference type="ARBA" id="ARBA00022723"/>
    </source>
</evidence>
<dbReference type="GO" id="GO:0004416">
    <property type="term" value="F:hydroxyacylglutathione hydrolase activity"/>
    <property type="evidence" value="ECO:0007669"/>
    <property type="project" value="InterPro"/>
</dbReference>
<dbReference type="PANTHER" id="PTHR11935">
    <property type="entry name" value="BETA LACTAMASE DOMAIN"/>
    <property type="match status" value="1"/>
</dbReference>
<dbReference type="NCBIfam" id="TIGR03413">
    <property type="entry name" value="GSH_gloB"/>
    <property type="match status" value="1"/>
</dbReference>
<dbReference type="GO" id="GO:0005739">
    <property type="term" value="C:mitochondrion"/>
    <property type="evidence" value="ECO:0007669"/>
    <property type="project" value="TreeGrafter"/>
</dbReference>
<evidence type="ECO:0000256" key="6">
    <source>
        <dbReference type="SAM" id="MobiDB-lite"/>
    </source>
</evidence>
<dbReference type="Proteomes" id="UP000050525">
    <property type="component" value="Unassembled WGS sequence"/>
</dbReference>
<dbReference type="AlphaFoldDB" id="A0A151MYW9"/>
<dbReference type="CDD" id="cd07723">
    <property type="entry name" value="hydroxyacylglutathione_hydrolase_MBL-fold"/>
    <property type="match status" value="1"/>
</dbReference>
<dbReference type="InterPro" id="IPR048777">
    <property type="entry name" value="CATIP_N"/>
</dbReference>
<keyword evidence="3" id="KW-0479">Metal-binding</keyword>
<dbReference type="InterPro" id="IPR036866">
    <property type="entry name" value="RibonucZ/Hydroxyglut_hydro"/>
</dbReference>
<reference evidence="8 9" key="1">
    <citation type="journal article" date="2012" name="Genome Biol.">
        <title>Sequencing three crocodilian genomes to illuminate the evolution of archosaurs and amniotes.</title>
        <authorList>
            <person name="St John J.A."/>
            <person name="Braun E.L."/>
            <person name="Isberg S.R."/>
            <person name="Miles L.G."/>
            <person name="Chong A.Y."/>
            <person name="Gongora J."/>
            <person name="Dalzell P."/>
            <person name="Moran C."/>
            <person name="Bed'hom B."/>
            <person name="Abzhanov A."/>
            <person name="Burgess S.C."/>
            <person name="Cooksey A.M."/>
            <person name="Castoe T.A."/>
            <person name="Crawford N.G."/>
            <person name="Densmore L.D."/>
            <person name="Drew J.C."/>
            <person name="Edwards S.V."/>
            <person name="Faircloth B.C."/>
            <person name="Fujita M.K."/>
            <person name="Greenwold M.J."/>
            <person name="Hoffmann F.G."/>
            <person name="Howard J.M."/>
            <person name="Iguchi T."/>
            <person name="Janes D.E."/>
            <person name="Khan S.Y."/>
            <person name="Kohno S."/>
            <person name="de Koning A.J."/>
            <person name="Lance S.L."/>
            <person name="McCarthy F.M."/>
            <person name="McCormack J.E."/>
            <person name="Merchant M.E."/>
            <person name="Peterson D.G."/>
            <person name="Pollock D.D."/>
            <person name="Pourmand N."/>
            <person name="Raney B.J."/>
            <person name="Roessler K.A."/>
            <person name="Sanford J.R."/>
            <person name="Sawyer R.H."/>
            <person name="Schmidt C.J."/>
            <person name="Triplett E.W."/>
            <person name="Tuberville T.D."/>
            <person name="Venegas-Anaya M."/>
            <person name="Howard J.T."/>
            <person name="Jarvis E.D."/>
            <person name="Guillette L.J.Jr."/>
            <person name="Glenn T.C."/>
            <person name="Green R.E."/>
            <person name="Ray D.A."/>
        </authorList>
    </citation>
    <scope>NUCLEOTIDE SEQUENCE [LARGE SCALE GENOMIC DNA]</scope>
    <source>
        <strain evidence="8">KSC_2009_1</strain>
    </source>
</reference>
<keyword evidence="5" id="KW-0862">Zinc</keyword>
<proteinExistence type="inferred from homology"/>
<dbReference type="PANTHER" id="PTHR11935:SF116">
    <property type="entry name" value="HYDROLASE PNKD-RELATED"/>
    <property type="match status" value="1"/>
</dbReference>
<comment type="caution">
    <text evidence="8">The sequence shown here is derived from an EMBL/GenBank/DDBJ whole genome shotgun (WGS) entry which is preliminary data.</text>
</comment>